<evidence type="ECO:0000313" key="6">
    <source>
        <dbReference type="EMBL" id="QOY51816.1"/>
    </source>
</evidence>
<proteinExistence type="inferred from homology"/>
<dbReference type="Gene3D" id="1.10.150.130">
    <property type="match status" value="1"/>
</dbReference>
<dbReference type="Gene3D" id="1.10.443.10">
    <property type="entry name" value="Intergrase catalytic core"/>
    <property type="match status" value="1"/>
</dbReference>
<dbReference type="Pfam" id="PF00589">
    <property type="entry name" value="Phage_integrase"/>
    <property type="match status" value="1"/>
</dbReference>
<sequence>MATYISSKKYPGVQYYIKDNGVKSYSIRYKDESGKLKRVQVGDESDGTTEVYCKNKRIEILNAQNKGEQPPKIVKNHRKKIITLDDVADKYFSSMDNTTSTHERLSKYNKHLSEQFGRHSITNIKKTDLEDLQKSIIDDKKLSKKTANMILELFSTIFRFGFNEELYEAVNPAMKVKRFKVKNTRERFLRVSEIEELYKQAILKDEEKDHGDLLEVFVKLALTTGARLEGILNIKKRDIDLESDIIRITDFKNGGEIYSGYVTKTTRDLLTNKLNLLNYNDNLVSFNNDGKQISARQIQTRLKPILDDLFNVGLDTKDRANRIVIHSLRHTFASQLAISNVPIRQIQELMNHADIRETMKYAKLQDDANKKAAQSVF</sequence>
<reference evidence="6 7" key="1">
    <citation type="submission" date="2020-05" db="EMBL/GenBank/DDBJ databases">
        <title>Sulfurimonas marisnigri, sp. nov., and Sulfurimonas baltica, sp. nov., manganese oxide reducing chemolithoautotrophs of the class Epsilonproteobacteria isolated from the pelagic redoxclines of the Black and Baltic Seas and emended description of the genus Sulfurimonas.</title>
        <authorList>
            <person name="Henkel J.V."/>
            <person name="Laudan C."/>
            <person name="Werner J."/>
            <person name="Neu T."/>
            <person name="Plewe S."/>
            <person name="Sproer C."/>
            <person name="Bunk B."/>
            <person name="Schulz-Vogt H.N."/>
        </authorList>
    </citation>
    <scope>NUCLEOTIDE SEQUENCE [LARGE SCALE GENOMIC DNA]</scope>
    <source>
        <strain evidence="6 7">GD2</strain>
    </source>
</reference>
<name>A0A7S7LUP2_9BACT</name>
<protein>
    <submittedName>
        <fullName evidence="6">Site-specific integrase</fullName>
    </submittedName>
</protein>
<accession>A0A7S7LUP2</accession>
<dbReference type="GO" id="GO:0003677">
    <property type="term" value="F:DNA binding"/>
    <property type="evidence" value="ECO:0007669"/>
    <property type="project" value="UniProtKB-KW"/>
</dbReference>
<dbReference type="InterPro" id="IPR010998">
    <property type="entry name" value="Integrase_recombinase_N"/>
</dbReference>
<organism evidence="6 7">
    <name type="scientific">Candidatus Sulfurimonas baltica</name>
    <dbReference type="NCBI Taxonomy" id="2740404"/>
    <lineage>
        <taxon>Bacteria</taxon>
        <taxon>Pseudomonadati</taxon>
        <taxon>Campylobacterota</taxon>
        <taxon>Epsilonproteobacteria</taxon>
        <taxon>Campylobacterales</taxon>
        <taxon>Sulfurimonadaceae</taxon>
        <taxon>Sulfurimonas</taxon>
    </lineage>
</organism>
<dbReference type="GO" id="GO:0006310">
    <property type="term" value="P:DNA recombination"/>
    <property type="evidence" value="ECO:0007669"/>
    <property type="project" value="UniProtKB-KW"/>
</dbReference>
<dbReference type="CDD" id="cd00796">
    <property type="entry name" value="INT_Rci_Hp1_C"/>
    <property type="match status" value="1"/>
</dbReference>
<keyword evidence="2" id="KW-0229">DNA integration</keyword>
<dbReference type="PANTHER" id="PTHR30629:SF2">
    <property type="entry name" value="PROPHAGE INTEGRASE INTS-RELATED"/>
    <property type="match status" value="1"/>
</dbReference>
<gene>
    <name evidence="6" type="ORF">HUE88_12035</name>
</gene>
<evidence type="ECO:0000259" key="5">
    <source>
        <dbReference type="PROSITE" id="PS51898"/>
    </source>
</evidence>
<dbReference type="GO" id="GO:0015074">
    <property type="term" value="P:DNA integration"/>
    <property type="evidence" value="ECO:0007669"/>
    <property type="project" value="UniProtKB-KW"/>
</dbReference>
<dbReference type="PROSITE" id="PS51898">
    <property type="entry name" value="TYR_RECOMBINASE"/>
    <property type="match status" value="1"/>
</dbReference>
<evidence type="ECO:0000256" key="4">
    <source>
        <dbReference type="ARBA" id="ARBA00023172"/>
    </source>
</evidence>
<dbReference type="PANTHER" id="PTHR30629">
    <property type="entry name" value="PROPHAGE INTEGRASE"/>
    <property type="match status" value="1"/>
</dbReference>
<dbReference type="AlphaFoldDB" id="A0A7S7LUP2"/>
<dbReference type="InterPro" id="IPR050808">
    <property type="entry name" value="Phage_Integrase"/>
</dbReference>
<comment type="similarity">
    <text evidence="1">Belongs to the 'phage' integrase family.</text>
</comment>
<evidence type="ECO:0000256" key="1">
    <source>
        <dbReference type="ARBA" id="ARBA00008857"/>
    </source>
</evidence>
<keyword evidence="4" id="KW-0233">DNA recombination</keyword>
<feature type="domain" description="Tyr recombinase" evidence="5">
    <location>
        <begin position="184"/>
        <end position="374"/>
    </location>
</feature>
<keyword evidence="3" id="KW-0238">DNA-binding</keyword>
<evidence type="ECO:0000256" key="3">
    <source>
        <dbReference type="ARBA" id="ARBA00023125"/>
    </source>
</evidence>
<dbReference type="InterPro" id="IPR013762">
    <property type="entry name" value="Integrase-like_cat_sf"/>
</dbReference>
<evidence type="ECO:0000256" key="2">
    <source>
        <dbReference type="ARBA" id="ARBA00022908"/>
    </source>
</evidence>
<dbReference type="KEGG" id="sbal:HUE88_12035"/>
<keyword evidence="7" id="KW-1185">Reference proteome</keyword>
<dbReference type="SUPFAM" id="SSF56349">
    <property type="entry name" value="DNA breaking-rejoining enzymes"/>
    <property type="match status" value="1"/>
</dbReference>
<evidence type="ECO:0000313" key="7">
    <source>
        <dbReference type="Proteomes" id="UP000593994"/>
    </source>
</evidence>
<dbReference type="InterPro" id="IPR011010">
    <property type="entry name" value="DNA_brk_join_enz"/>
</dbReference>
<dbReference type="RefSeq" id="WP_194369352.1">
    <property type="nucleotide sequence ID" value="NZ_CP054492.1"/>
</dbReference>
<dbReference type="InterPro" id="IPR002104">
    <property type="entry name" value="Integrase_catalytic"/>
</dbReference>
<dbReference type="Proteomes" id="UP000593994">
    <property type="component" value="Chromosome"/>
</dbReference>
<dbReference type="EMBL" id="CP054492">
    <property type="protein sequence ID" value="QOY51816.1"/>
    <property type="molecule type" value="Genomic_DNA"/>
</dbReference>